<protein>
    <recommendedName>
        <fullName evidence="4">Transmembrane protein</fullName>
    </recommendedName>
</protein>
<name>A0A5J5EDY3_9PEZI</name>
<evidence type="ECO:0000256" key="1">
    <source>
        <dbReference type="SAM" id="Phobius"/>
    </source>
</evidence>
<feature type="transmembrane region" description="Helical" evidence="1">
    <location>
        <begin position="54"/>
        <end position="77"/>
    </location>
</feature>
<dbReference type="InParanoid" id="A0A5J5EDY3"/>
<reference evidence="2 3" key="1">
    <citation type="submission" date="2019-09" db="EMBL/GenBank/DDBJ databases">
        <title>Draft genome of the ectomycorrhizal ascomycete Sphaerosporella brunnea.</title>
        <authorList>
            <consortium name="DOE Joint Genome Institute"/>
            <person name="Benucci G.M."/>
            <person name="Marozzi G."/>
            <person name="Antonielli L."/>
            <person name="Sanchez S."/>
            <person name="Marco P."/>
            <person name="Wang X."/>
            <person name="Falini L.B."/>
            <person name="Barry K."/>
            <person name="Haridas S."/>
            <person name="Lipzen A."/>
            <person name="Labutti K."/>
            <person name="Grigoriev I.V."/>
            <person name="Murat C."/>
            <person name="Martin F."/>
            <person name="Albertini E."/>
            <person name="Donnini D."/>
            <person name="Bonito G."/>
        </authorList>
    </citation>
    <scope>NUCLEOTIDE SEQUENCE [LARGE SCALE GENOMIC DNA]</scope>
    <source>
        <strain evidence="2 3">Sb_GMNB300</strain>
    </source>
</reference>
<keyword evidence="3" id="KW-1185">Reference proteome</keyword>
<dbReference type="EMBL" id="VXIS01000444">
    <property type="protein sequence ID" value="KAA8893431.1"/>
    <property type="molecule type" value="Genomic_DNA"/>
</dbReference>
<accession>A0A5J5EDY3</accession>
<evidence type="ECO:0008006" key="4">
    <source>
        <dbReference type="Google" id="ProtNLM"/>
    </source>
</evidence>
<evidence type="ECO:0000313" key="2">
    <source>
        <dbReference type="EMBL" id="KAA8893431.1"/>
    </source>
</evidence>
<keyword evidence="1" id="KW-0472">Membrane</keyword>
<proteinExistence type="predicted"/>
<dbReference type="AlphaFoldDB" id="A0A5J5EDY3"/>
<sequence>MGGRIIGKEVRRGGEFVSFLLPSHFFFFILHPIAKQVPSVIVVVQRLRFGLSVFGAGSAYSGYVLLGSGVFFVLISLSLPSEFGCGLPFVGLLSLVEPFECRSY</sequence>
<comment type="caution">
    <text evidence="2">The sequence shown here is derived from an EMBL/GenBank/DDBJ whole genome shotgun (WGS) entry which is preliminary data.</text>
</comment>
<evidence type="ECO:0000313" key="3">
    <source>
        <dbReference type="Proteomes" id="UP000326924"/>
    </source>
</evidence>
<keyword evidence="1" id="KW-0812">Transmembrane</keyword>
<feature type="transmembrane region" description="Helical" evidence="1">
    <location>
        <begin position="16"/>
        <end position="34"/>
    </location>
</feature>
<organism evidence="2 3">
    <name type="scientific">Sphaerosporella brunnea</name>
    <dbReference type="NCBI Taxonomy" id="1250544"/>
    <lineage>
        <taxon>Eukaryota</taxon>
        <taxon>Fungi</taxon>
        <taxon>Dikarya</taxon>
        <taxon>Ascomycota</taxon>
        <taxon>Pezizomycotina</taxon>
        <taxon>Pezizomycetes</taxon>
        <taxon>Pezizales</taxon>
        <taxon>Pyronemataceae</taxon>
        <taxon>Sphaerosporella</taxon>
    </lineage>
</organism>
<keyword evidence="1" id="KW-1133">Transmembrane helix</keyword>
<gene>
    <name evidence="2" type="ORF">FN846DRAFT_978985</name>
</gene>
<dbReference type="Proteomes" id="UP000326924">
    <property type="component" value="Unassembled WGS sequence"/>
</dbReference>